<accession>A0ABV4U963</accession>
<dbReference type="Proteomes" id="UP001575105">
    <property type="component" value="Unassembled WGS sequence"/>
</dbReference>
<feature type="region of interest" description="Disordered" evidence="1">
    <location>
        <begin position="107"/>
        <end position="127"/>
    </location>
</feature>
<reference evidence="2 3" key="1">
    <citation type="submission" date="2024-08" db="EMBL/GenBank/DDBJ databases">
        <title>Whole-genome sequencing of halo(alkali)philic microorganisms from hypersaline lakes.</title>
        <authorList>
            <person name="Sorokin D.Y."/>
            <person name="Merkel A.Y."/>
            <person name="Messina E."/>
            <person name="Yakimov M."/>
        </authorList>
    </citation>
    <scope>NUCLEOTIDE SEQUENCE [LARGE SCALE GENOMIC DNA]</scope>
    <source>
        <strain evidence="2 3">AB-hyl4</strain>
    </source>
</reference>
<evidence type="ECO:0000313" key="3">
    <source>
        <dbReference type="Proteomes" id="UP001575105"/>
    </source>
</evidence>
<comment type="caution">
    <text evidence="2">The sequence shown here is derived from an EMBL/GenBank/DDBJ whole genome shotgun (WGS) entry which is preliminary data.</text>
</comment>
<dbReference type="RefSeq" id="WP_425346575.1">
    <property type="nucleotide sequence ID" value="NZ_JBGUBD010000010.1"/>
</dbReference>
<evidence type="ECO:0000313" key="2">
    <source>
        <dbReference type="EMBL" id="MFA9479650.1"/>
    </source>
</evidence>
<gene>
    <name evidence="2" type="ORF">ACERK3_15280</name>
</gene>
<dbReference type="EMBL" id="JBGUBD010000010">
    <property type="protein sequence ID" value="MFA9479650.1"/>
    <property type="molecule type" value="Genomic_DNA"/>
</dbReference>
<proteinExistence type="predicted"/>
<sequence>MKRISSKRQTALLHDIFNAEHDVVALAHKHGLKPADLAAWAGERSNQSRLAGLCALADYQTQLLLSRYRLLAANRLIRLATQEDEGTSDDVARRACVDLLKLEMKRASASNEVEAKADPAADADDGGNVESLRKALFDGVDD</sequence>
<keyword evidence="3" id="KW-1185">Reference proteome</keyword>
<name>A0ABV4U963_9BACT</name>
<evidence type="ECO:0000256" key="1">
    <source>
        <dbReference type="SAM" id="MobiDB-lite"/>
    </source>
</evidence>
<evidence type="ECO:0008006" key="4">
    <source>
        <dbReference type="Google" id="ProtNLM"/>
    </source>
</evidence>
<protein>
    <recommendedName>
        <fullName evidence="4">Terminase small subunit</fullName>
    </recommendedName>
</protein>
<organism evidence="2 3">
    <name type="scientific">Natronomicrosphaera hydrolytica</name>
    <dbReference type="NCBI Taxonomy" id="3242702"/>
    <lineage>
        <taxon>Bacteria</taxon>
        <taxon>Pseudomonadati</taxon>
        <taxon>Planctomycetota</taxon>
        <taxon>Phycisphaerae</taxon>
        <taxon>Phycisphaerales</taxon>
        <taxon>Phycisphaeraceae</taxon>
        <taxon>Natronomicrosphaera</taxon>
    </lineage>
</organism>